<comment type="caution">
    <text evidence="3">The sequence shown here is derived from an EMBL/GenBank/DDBJ whole genome shotgun (WGS) entry which is preliminary data.</text>
</comment>
<evidence type="ECO:0000313" key="4">
    <source>
        <dbReference type="Proteomes" id="UP001597391"/>
    </source>
</evidence>
<gene>
    <name evidence="3" type="ORF">ACFSYH_14170</name>
</gene>
<feature type="chain" id="PRO_5045458883" description="LppX_LprAFG lipoprotein" evidence="2">
    <location>
        <begin position="21"/>
        <end position="272"/>
    </location>
</feature>
<evidence type="ECO:0008006" key="5">
    <source>
        <dbReference type="Google" id="ProtNLM"/>
    </source>
</evidence>
<accession>A0ABW5XLC2</accession>
<evidence type="ECO:0000256" key="2">
    <source>
        <dbReference type="SAM" id="SignalP"/>
    </source>
</evidence>
<dbReference type="RefSeq" id="WP_377468001.1">
    <property type="nucleotide sequence ID" value="NZ_JBHUOP010000008.1"/>
</dbReference>
<evidence type="ECO:0000256" key="1">
    <source>
        <dbReference type="SAM" id="MobiDB-lite"/>
    </source>
</evidence>
<reference evidence="4" key="1">
    <citation type="journal article" date="2019" name="Int. J. Syst. Evol. Microbiol.">
        <title>The Global Catalogue of Microorganisms (GCM) 10K type strain sequencing project: providing services to taxonomists for standard genome sequencing and annotation.</title>
        <authorList>
            <consortium name="The Broad Institute Genomics Platform"/>
            <consortium name="The Broad Institute Genome Sequencing Center for Infectious Disease"/>
            <person name="Wu L."/>
            <person name="Ma J."/>
        </authorList>
    </citation>
    <scope>NUCLEOTIDE SEQUENCE [LARGE SCALE GENOMIC DNA]</scope>
    <source>
        <strain evidence="4">KCTC 33576</strain>
    </source>
</reference>
<dbReference type="EMBL" id="JBHUOP010000008">
    <property type="protein sequence ID" value="MFD2841708.1"/>
    <property type="molecule type" value="Genomic_DNA"/>
</dbReference>
<protein>
    <recommendedName>
        <fullName evidence="5">LppX_LprAFG lipoprotein</fullName>
    </recommendedName>
</protein>
<feature type="compositionally biased region" description="Polar residues" evidence="1">
    <location>
        <begin position="30"/>
        <end position="39"/>
    </location>
</feature>
<proteinExistence type="predicted"/>
<dbReference type="Proteomes" id="UP001597391">
    <property type="component" value="Unassembled WGS sequence"/>
</dbReference>
<feature type="compositionally biased region" description="Acidic residues" evidence="1">
    <location>
        <begin position="47"/>
        <end position="57"/>
    </location>
</feature>
<feature type="signal peptide" evidence="2">
    <location>
        <begin position="1"/>
        <end position="20"/>
    </location>
</feature>
<keyword evidence="2" id="KW-0732">Signal</keyword>
<sequence>MNLARPIAAVTTALMITALAACGTDEQPTDTDATTSTPIVQDVTPTETDEPTEPEDTPAERVVPSECAALTLDTDVTYTGQELGACVATALASFGSGRMDMIGTAQDGTASFTYDPDYNFQVVGTSDGGPLSIIYTDGTMWVDTGNGWVKGDPESADPTEQMAGVIGELYRVFSDPAVTADLIAATDGWTSDPERALRTLPTGDDINAVRITNDEPFTWQGFQVQELILWYGDEWVPVGTQATSSIEALAPETVTQEFYDLGADIEIAAPTQ</sequence>
<evidence type="ECO:0000313" key="3">
    <source>
        <dbReference type="EMBL" id="MFD2841708.1"/>
    </source>
</evidence>
<organism evidence="3 4">
    <name type="scientific">Populibacterium corticicola</name>
    <dbReference type="NCBI Taxonomy" id="1812826"/>
    <lineage>
        <taxon>Bacteria</taxon>
        <taxon>Bacillati</taxon>
        <taxon>Actinomycetota</taxon>
        <taxon>Actinomycetes</taxon>
        <taxon>Micrococcales</taxon>
        <taxon>Jonesiaceae</taxon>
        <taxon>Populibacterium</taxon>
    </lineage>
</organism>
<keyword evidence="4" id="KW-1185">Reference proteome</keyword>
<dbReference type="PROSITE" id="PS51257">
    <property type="entry name" value="PROKAR_LIPOPROTEIN"/>
    <property type="match status" value="1"/>
</dbReference>
<name>A0ABW5XLC2_9MICO</name>
<feature type="region of interest" description="Disordered" evidence="1">
    <location>
        <begin position="25"/>
        <end position="59"/>
    </location>
</feature>